<organism evidence="1 2">
    <name type="scientific">Panagrolaimus sp. PS1159</name>
    <dbReference type="NCBI Taxonomy" id="55785"/>
    <lineage>
        <taxon>Eukaryota</taxon>
        <taxon>Metazoa</taxon>
        <taxon>Ecdysozoa</taxon>
        <taxon>Nematoda</taxon>
        <taxon>Chromadorea</taxon>
        <taxon>Rhabditida</taxon>
        <taxon>Tylenchina</taxon>
        <taxon>Panagrolaimomorpha</taxon>
        <taxon>Panagrolaimoidea</taxon>
        <taxon>Panagrolaimidae</taxon>
        <taxon>Panagrolaimus</taxon>
    </lineage>
</organism>
<proteinExistence type="predicted"/>
<dbReference type="Proteomes" id="UP000887580">
    <property type="component" value="Unplaced"/>
</dbReference>
<accession>A0AC35GHZ2</accession>
<reference evidence="2" key="1">
    <citation type="submission" date="2022-11" db="UniProtKB">
        <authorList>
            <consortium name="WormBaseParasite"/>
        </authorList>
    </citation>
    <scope>IDENTIFICATION</scope>
</reference>
<protein>
    <submittedName>
        <fullName evidence="2">Uncharacterized protein</fullName>
    </submittedName>
</protein>
<name>A0AC35GHZ2_9BILA</name>
<sequence length="212" mass="25097">MSDDIDVSNYRDEYIPYTSDAPRRSTRQRSVFHPYIPEKTPRMRVEKEPTKTRVKRNRTVGRSIPRDYEYYEADEVPQAPKFTELRVNVINNAFAGGITRIPLISEVMKIGNDVIEMRWKEIHLIQDAIGMLRKKGIDEDLIIKLQTHLAALEWEMNRKNTEKKSLDKYEKMAEEVMMQFEEHARSFKLEGQSRHVYKTVTDEIRQNCEACR</sequence>
<dbReference type="WBParaSite" id="PS1159_v2.g5416.t1">
    <property type="protein sequence ID" value="PS1159_v2.g5416.t1"/>
    <property type="gene ID" value="PS1159_v2.g5416"/>
</dbReference>
<evidence type="ECO:0000313" key="2">
    <source>
        <dbReference type="WBParaSite" id="PS1159_v2.g5416.t1"/>
    </source>
</evidence>
<evidence type="ECO:0000313" key="1">
    <source>
        <dbReference type="Proteomes" id="UP000887580"/>
    </source>
</evidence>